<dbReference type="Proteomes" id="UP000322244">
    <property type="component" value="Unassembled WGS sequence"/>
</dbReference>
<evidence type="ECO:0000313" key="2">
    <source>
        <dbReference type="Proteomes" id="UP000322244"/>
    </source>
</evidence>
<dbReference type="AlphaFoldDB" id="A0A5A7SB82"/>
<organism evidence="1 2">
    <name type="scientific">Antrihabitans cavernicola</name>
    <dbReference type="NCBI Taxonomy" id="2495913"/>
    <lineage>
        <taxon>Bacteria</taxon>
        <taxon>Bacillati</taxon>
        <taxon>Actinomycetota</taxon>
        <taxon>Actinomycetes</taxon>
        <taxon>Mycobacteriales</taxon>
        <taxon>Nocardiaceae</taxon>
        <taxon>Antrihabitans</taxon>
    </lineage>
</organism>
<sequence>MAVTTTSQVGAATPTASAVPAASDLATEFAAFEQTLPGKVGMAVVPVGGSSVQVMGGWTTGVAWSTIKVPLAISAIRESGAAAVPFAGPAISRSDNAAAEQLWSLLGTPAQAADAVQSVLAEGTDTSTLVQDRRVRAGFTAFGQTNWSLEDQARFAAHLPCLPNSTKVLDLMSNLEADQQWGLARIDGTESKAGWGPDEAGAYLVRQLGIVTTPAGQTAITLAAEPTSGTFDAGIAVLNQMTAWIQARVAKLPGGRCH</sequence>
<reference evidence="1 2" key="1">
    <citation type="submission" date="2019-07" db="EMBL/GenBank/DDBJ databases">
        <title>Rhodococcus cavernicolus sp. nov., isolated from a cave.</title>
        <authorList>
            <person name="Lee S.D."/>
        </authorList>
    </citation>
    <scope>NUCLEOTIDE SEQUENCE [LARGE SCALE GENOMIC DNA]</scope>
    <source>
        <strain evidence="1 2">C1-24</strain>
    </source>
</reference>
<evidence type="ECO:0000313" key="1">
    <source>
        <dbReference type="EMBL" id="KAA0021795.1"/>
    </source>
</evidence>
<keyword evidence="2" id="KW-1185">Reference proteome</keyword>
<dbReference type="EMBL" id="VLNY01000008">
    <property type="protein sequence ID" value="KAA0021795.1"/>
    <property type="molecule type" value="Genomic_DNA"/>
</dbReference>
<dbReference type="Gene3D" id="3.40.710.10">
    <property type="entry name" value="DD-peptidase/beta-lactamase superfamily"/>
    <property type="match status" value="1"/>
</dbReference>
<dbReference type="OrthoDB" id="3729831at2"/>
<name>A0A5A7SB82_9NOCA</name>
<accession>A0A5A7SB82</accession>
<dbReference type="SUPFAM" id="SSF56601">
    <property type="entry name" value="beta-lactamase/transpeptidase-like"/>
    <property type="match status" value="1"/>
</dbReference>
<protein>
    <recommendedName>
        <fullName evidence="3">Serine hydrolase</fullName>
    </recommendedName>
</protein>
<proteinExistence type="predicted"/>
<comment type="caution">
    <text evidence="1">The sequence shown here is derived from an EMBL/GenBank/DDBJ whole genome shotgun (WGS) entry which is preliminary data.</text>
</comment>
<dbReference type="InterPro" id="IPR012338">
    <property type="entry name" value="Beta-lactam/transpept-like"/>
</dbReference>
<evidence type="ECO:0008006" key="3">
    <source>
        <dbReference type="Google" id="ProtNLM"/>
    </source>
</evidence>
<gene>
    <name evidence="1" type="ORF">FOY51_17490</name>
</gene>